<reference evidence="1" key="1">
    <citation type="journal article" date="2020" name="mSystems">
        <title>Genome- and Community-Level Interaction Insights into Carbon Utilization and Element Cycling Functions of Hydrothermarchaeota in Hydrothermal Sediment.</title>
        <authorList>
            <person name="Zhou Z."/>
            <person name="Liu Y."/>
            <person name="Xu W."/>
            <person name="Pan J."/>
            <person name="Luo Z.H."/>
            <person name="Li M."/>
        </authorList>
    </citation>
    <scope>NUCLEOTIDE SEQUENCE [LARGE SCALE GENOMIC DNA]</scope>
    <source>
        <strain evidence="1">SpSt-754</strain>
    </source>
</reference>
<evidence type="ECO:0000313" key="1">
    <source>
        <dbReference type="EMBL" id="HGB36543.1"/>
    </source>
</evidence>
<proteinExistence type="predicted"/>
<evidence type="ECO:0008006" key="2">
    <source>
        <dbReference type="Google" id="ProtNLM"/>
    </source>
</evidence>
<comment type="caution">
    <text evidence="1">The sequence shown here is derived from an EMBL/GenBank/DDBJ whole genome shotgun (WGS) entry which is preliminary data.</text>
</comment>
<accession>A0A7V3KPT1</accession>
<dbReference type="AlphaFoldDB" id="A0A7V3KPT1"/>
<dbReference type="EMBL" id="DTGD01000248">
    <property type="protein sequence ID" value="HGB36543.1"/>
    <property type="molecule type" value="Genomic_DNA"/>
</dbReference>
<organism evidence="1">
    <name type="scientific">candidate division WOR-3 bacterium</name>
    <dbReference type="NCBI Taxonomy" id="2052148"/>
    <lineage>
        <taxon>Bacteria</taxon>
        <taxon>Bacteria division WOR-3</taxon>
    </lineage>
</organism>
<protein>
    <recommendedName>
        <fullName evidence="2">PorV/PorQ family protein</fullName>
    </recommendedName>
</protein>
<name>A0A7V3KPT1_UNCW3</name>
<sequence length="288" mass="32063">MVISILSFILSLINPSDFGGLPVDASIPGLAYSVTARYGFPNLDNVSSFSLLTQGGVVLSFAYVPESITDVLNYGSHVKFKNLTAAGFYSKGAGFFYRLITRREIKLPDKETEYSIDEFSLAVSDMLYYNLYGGLSLNYYYVRFGEAAVVNGSPEVNLDTGNGFSIDLGLIFKYQGVSFGFSSKNVFSGIYYSKFEKDVLRPSLSLGVNLVPMKILSLSMDGFIEKNGKPFYFTGFNARLLKWIGIFGGYTFNDKSYGGGVELNYRSSDFVISYRKKAVFLTWRSLFE</sequence>
<gene>
    <name evidence="1" type="ORF">ENV38_06545</name>
</gene>